<dbReference type="EMBL" id="JACGWM010001817">
    <property type="protein sequence ID" value="KAL0287508.1"/>
    <property type="molecule type" value="Genomic_DNA"/>
</dbReference>
<organism evidence="1">
    <name type="scientific">Sesamum calycinum</name>
    <dbReference type="NCBI Taxonomy" id="2727403"/>
    <lineage>
        <taxon>Eukaryota</taxon>
        <taxon>Viridiplantae</taxon>
        <taxon>Streptophyta</taxon>
        <taxon>Embryophyta</taxon>
        <taxon>Tracheophyta</taxon>
        <taxon>Spermatophyta</taxon>
        <taxon>Magnoliopsida</taxon>
        <taxon>eudicotyledons</taxon>
        <taxon>Gunneridae</taxon>
        <taxon>Pentapetalae</taxon>
        <taxon>asterids</taxon>
        <taxon>lamiids</taxon>
        <taxon>Lamiales</taxon>
        <taxon>Pedaliaceae</taxon>
        <taxon>Sesamum</taxon>
    </lineage>
</organism>
<sequence length="149" mass="17101">MTPANITANFNTIPMINSSNFKSWKENLEIVLGVMDLDLTLREDSPHALTDKSTSEQNREKERWEKSNCMCVMIMKKSIPEPFRGTISETLTKAKDFLEHIEKRFVKNVPLKRGNARFFEDVGFVGGDKVKDIIEEEYDDIPMGTIDIV</sequence>
<reference evidence="1" key="1">
    <citation type="submission" date="2020-06" db="EMBL/GenBank/DDBJ databases">
        <authorList>
            <person name="Li T."/>
            <person name="Hu X."/>
            <person name="Zhang T."/>
            <person name="Song X."/>
            <person name="Zhang H."/>
            <person name="Dai N."/>
            <person name="Sheng W."/>
            <person name="Hou X."/>
            <person name="Wei L."/>
        </authorList>
    </citation>
    <scope>NUCLEOTIDE SEQUENCE</scope>
    <source>
        <strain evidence="1">KEN8</strain>
        <tissue evidence="1">Leaf</tissue>
    </source>
</reference>
<proteinExistence type="predicted"/>
<accession>A0AAW2J145</accession>
<name>A0AAW2J145_9LAMI</name>
<gene>
    <name evidence="1" type="ORF">Scaly_2762000</name>
</gene>
<reference evidence="1" key="2">
    <citation type="journal article" date="2024" name="Plant">
        <title>Genomic evolution and insights into agronomic trait innovations of Sesamum species.</title>
        <authorList>
            <person name="Miao H."/>
            <person name="Wang L."/>
            <person name="Qu L."/>
            <person name="Liu H."/>
            <person name="Sun Y."/>
            <person name="Le M."/>
            <person name="Wang Q."/>
            <person name="Wei S."/>
            <person name="Zheng Y."/>
            <person name="Lin W."/>
            <person name="Duan Y."/>
            <person name="Cao H."/>
            <person name="Xiong S."/>
            <person name="Wang X."/>
            <person name="Wei L."/>
            <person name="Li C."/>
            <person name="Ma Q."/>
            <person name="Ju M."/>
            <person name="Zhao R."/>
            <person name="Li G."/>
            <person name="Mu C."/>
            <person name="Tian Q."/>
            <person name="Mei H."/>
            <person name="Zhang T."/>
            <person name="Gao T."/>
            <person name="Zhang H."/>
        </authorList>
    </citation>
    <scope>NUCLEOTIDE SEQUENCE</scope>
    <source>
        <strain evidence="1">KEN8</strain>
    </source>
</reference>
<evidence type="ECO:0000313" key="1">
    <source>
        <dbReference type="EMBL" id="KAL0287508.1"/>
    </source>
</evidence>
<comment type="caution">
    <text evidence="1">The sequence shown here is derived from an EMBL/GenBank/DDBJ whole genome shotgun (WGS) entry which is preliminary data.</text>
</comment>
<dbReference type="AlphaFoldDB" id="A0AAW2J145"/>
<protein>
    <submittedName>
        <fullName evidence="1">Uncharacterized protein</fullName>
    </submittedName>
</protein>